<dbReference type="PROSITE" id="PS51257">
    <property type="entry name" value="PROKAR_LIPOPROTEIN"/>
    <property type="match status" value="1"/>
</dbReference>
<accession>A0A090QR74</accession>
<dbReference type="NCBIfam" id="NF008334">
    <property type="entry name" value="PRK11119.1"/>
    <property type="match status" value="1"/>
</dbReference>
<reference evidence="3 4" key="1">
    <citation type="journal article" date="2014" name="Genome Announc.">
        <title>Draft Genome Sequences of Two Vibrionaceae Species, Vibrio ponticus C121 and Photobacterium aphoticum C119, Isolated as Coral Reef Microbiota.</title>
        <authorList>
            <person name="Al-saari N."/>
            <person name="Meirelles P.M."/>
            <person name="Mino S."/>
            <person name="Suda W."/>
            <person name="Oshima K."/>
            <person name="Hattori M."/>
            <person name="Ohkuma M."/>
            <person name="Thompson F.L."/>
            <person name="Gomez-Gil B."/>
            <person name="Sawabe T."/>
            <person name="Sawabe T."/>
        </authorList>
    </citation>
    <scope>NUCLEOTIDE SEQUENCE [LARGE SCALE GENOMIC DNA]</scope>
    <source>
        <strain evidence="3 4">JCM 19237</strain>
    </source>
</reference>
<dbReference type="InterPro" id="IPR007210">
    <property type="entry name" value="ABC_Gly_betaine_transp_sub-bd"/>
</dbReference>
<sequence>MITSWKKTLTASVLISAACTAGSVWAESLPGKGVTVQPLQSTVAEETFQTLIVNKALQALGYTVKPTKEVDYNVGYTSIAEGDATYLTVGWFPLHADKYTMAGGDEKFYRKGHYITGAAQGYLIDKKTAEKHGITNIGQLTDPKLAKLFDADGDGKADLTGCNPGGAVSW</sequence>
<evidence type="ECO:0000259" key="2">
    <source>
        <dbReference type="Pfam" id="PF04069"/>
    </source>
</evidence>
<dbReference type="Pfam" id="PF04069">
    <property type="entry name" value="OpuAC"/>
    <property type="match status" value="1"/>
</dbReference>
<dbReference type="AlphaFoldDB" id="A0A090QR74"/>
<dbReference type="EMBL" id="BBMN01000004">
    <property type="protein sequence ID" value="GAL04324.1"/>
    <property type="molecule type" value="Genomic_DNA"/>
</dbReference>
<name>A0A090QR74_9GAMM</name>
<organism evidence="3 4">
    <name type="scientific">Photobacterium aphoticum</name>
    <dbReference type="NCBI Taxonomy" id="754436"/>
    <lineage>
        <taxon>Bacteria</taxon>
        <taxon>Pseudomonadati</taxon>
        <taxon>Pseudomonadota</taxon>
        <taxon>Gammaproteobacteria</taxon>
        <taxon>Vibrionales</taxon>
        <taxon>Vibrionaceae</taxon>
        <taxon>Photobacterium</taxon>
    </lineage>
</organism>
<dbReference type="Proteomes" id="UP000029227">
    <property type="component" value="Unassembled WGS sequence"/>
</dbReference>
<dbReference type="eggNOG" id="COG2113">
    <property type="taxonomic scope" value="Bacteria"/>
</dbReference>
<proteinExistence type="predicted"/>
<protein>
    <submittedName>
        <fullName evidence="3">L-proline glycine betaine binding ABC transporter protein ProX</fullName>
    </submittedName>
</protein>
<dbReference type="Gene3D" id="3.40.190.10">
    <property type="entry name" value="Periplasmic binding protein-like II"/>
    <property type="match status" value="1"/>
</dbReference>
<dbReference type="SUPFAM" id="SSF53850">
    <property type="entry name" value="Periplasmic binding protein-like II"/>
    <property type="match status" value="1"/>
</dbReference>
<feature type="chain" id="PRO_5001863565" evidence="1">
    <location>
        <begin position="27"/>
        <end position="170"/>
    </location>
</feature>
<dbReference type="GO" id="GO:0022857">
    <property type="term" value="F:transmembrane transporter activity"/>
    <property type="evidence" value="ECO:0007669"/>
    <property type="project" value="InterPro"/>
</dbReference>
<evidence type="ECO:0000256" key="1">
    <source>
        <dbReference type="SAM" id="SignalP"/>
    </source>
</evidence>
<feature type="signal peptide" evidence="1">
    <location>
        <begin position="1"/>
        <end position="26"/>
    </location>
</feature>
<evidence type="ECO:0000313" key="3">
    <source>
        <dbReference type="EMBL" id="GAL04324.1"/>
    </source>
</evidence>
<gene>
    <name evidence="3" type="ORF">JCM19237_996</name>
</gene>
<dbReference type="STRING" id="754436.JCM19237_996"/>
<keyword evidence="1" id="KW-0732">Signal</keyword>
<dbReference type="GO" id="GO:0043190">
    <property type="term" value="C:ATP-binding cassette (ABC) transporter complex"/>
    <property type="evidence" value="ECO:0007669"/>
    <property type="project" value="InterPro"/>
</dbReference>
<evidence type="ECO:0000313" key="4">
    <source>
        <dbReference type="Proteomes" id="UP000029227"/>
    </source>
</evidence>
<feature type="domain" description="ABC-type glycine betaine transport system substrate-binding" evidence="2">
    <location>
        <begin position="40"/>
        <end position="165"/>
    </location>
</feature>
<comment type="caution">
    <text evidence="3">The sequence shown here is derived from an EMBL/GenBank/DDBJ whole genome shotgun (WGS) entry which is preliminary data.</text>
</comment>